<sequence length="307" mass="34227">EVSSQSIEIPTEEGVPTTSNDPLPSEAKTAQAKEIDSLKKRVKKIELKRKLRASGLKRLRKVRIASRIESLTEASLGHREDASKHEGMNDSIDQEVEITLVDETQGRMNEEDMFDVNDLDGDEVIVDVTAVTTASIEVTTATTTLQISKDELTLAQTLIEIKIAKPKAITTVAGTRPKAKGIVMQEPINDNEKAEEGSSKRAGSNLEQEDVKRQMLEKENESAKLKRCMEIILEDDDDVKIKATSLYSKSTTIVDYKIYKKGKKSYFKIIRADVSAAGIQGYYCLQQKLMLQVQELQLLIELQLLDG</sequence>
<dbReference type="EMBL" id="BKCJ010289374">
    <property type="protein sequence ID" value="GEZ52341.1"/>
    <property type="molecule type" value="Genomic_DNA"/>
</dbReference>
<reference evidence="2" key="1">
    <citation type="journal article" date="2019" name="Sci. Rep.">
        <title>Draft genome of Tanacetum cinerariifolium, the natural source of mosquito coil.</title>
        <authorList>
            <person name="Yamashiro T."/>
            <person name="Shiraishi A."/>
            <person name="Satake H."/>
            <person name="Nakayama K."/>
        </authorList>
    </citation>
    <scope>NUCLEOTIDE SEQUENCE</scope>
</reference>
<evidence type="ECO:0000313" key="2">
    <source>
        <dbReference type="EMBL" id="GEZ52341.1"/>
    </source>
</evidence>
<protein>
    <submittedName>
        <fullName evidence="2">Uncharacterized protein</fullName>
    </submittedName>
</protein>
<comment type="caution">
    <text evidence="2">The sequence shown here is derived from an EMBL/GenBank/DDBJ whole genome shotgun (WGS) entry which is preliminary data.</text>
</comment>
<feature type="region of interest" description="Disordered" evidence="1">
    <location>
        <begin position="182"/>
        <end position="212"/>
    </location>
</feature>
<name>A0A699IGA9_TANCI</name>
<dbReference type="AlphaFoldDB" id="A0A699IGA9"/>
<proteinExistence type="predicted"/>
<feature type="compositionally biased region" description="Basic and acidic residues" evidence="1">
    <location>
        <begin position="190"/>
        <end position="199"/>
    </location>
</feature>
<organism evidence="2">
    <name type="scientific">Tanacetum cinerariifolium</name>
    <name type="common">Dalmatian daisy</name>
    <name type="synonym">Chrysanthemum cinerariifolium</name>
    <dbReference type="NCBI Taxonomy" id="118510"/>
    <lineage>
        <taxon>Eukaryota</taxon>
        <taxon>Viridiplantae</taxon>
        <taxon>Streptophyta</taxon>
        <taxon>Embryophyta</taxon>
        <taxon>Tracheophyta</taxon>
        <taxon>Spermatophyta</taxon>
        <taxon>Magnoliopsida</taxon>
        <taxon>eudicotyledons</taxon>
        <taxon>Gunneridae</taxon>
        <taxon>Pentapetalae</taxon>
        <taxon>asterids</taxon>
        <taxon>campanulids</taxon>
        <taxon>Asterales</taxon>
        <taxon>Asteraceae</taxon>
        <taxon>Asteroideae</taxon>
        <taxon>Anthemideae</taxon>
        <taxon>Anthemidinae</taxon>
        <taxon>Tanacetum</taxon>
    </lineage>
</organism>
<evidence type="ECO:0000256" key="1">
    <source>
        <dbReference type="SAM" id="MobiDB-lite"/>
    </source>
</evidence>
<feature type="region of interest" description="Disordered" evidence="1">
    <location>
        <begin position="1"/>
        <end position="35"/>
    </location>
</feature>
<feature type="non-terminal residue" evidence="2">
    <location>
        <position position="1"/>
    </location>
</feature>
<gene>
    <name evidence="2" type="ORF">Tci_524314</name>
</gene>
<accession>A0A699IGA9</accession>